<evidence type="ECO:0000256" key="2">
    <source>
        <dbReference type="ARBA" id="ARBA00023204"/>
    </source>
</evidence>
<gene>
    <name evidence="3" type="ORF">FC770_07580</name>
</gene>
<dbReference type="PANTHER" id="PTHR43003">
    <property type="entry name" value="DNA-3-METHYLADENINE GLYCOSYLASE"/>
    <property type="match status" value="1"/>
</dbReference>
<name>A0A4U2YQ11_9ACTN</name>
<dbReference type="Proteomes" id="UP000307808">
    <property type="component" value="Unassembled WGS sequence"/>
</dbReference>
<dbReference type="GO" id="GO:0006285">
    <property type="term" value="P:base-excision repair, AP site formation"/>
    <property type="evidence" value="ECO:0007669"/>
    <property type="project" value="TreeGrafter"/>
</dbReference>
<dbReference type="GO" id="GO:0008725">
    <property type="term" value="F:DNA-3-methyladenine glycosylase activity"/>
    <property type="evidence" value="ECO:0007669"/>
    <property type="project" value="TreeGrafter"/>
</dbReference>
<keyword evidence="1" id="KW-0227">DNA damage</keyword>
<dbReference type="InterPro" id="IPR051912">
    <property type="entry name" value="Alkylbase_DNA_Glycosylase/TA"/>
</dbReference>
<proteinExistence type="predicted"/>
<dbReference type="PANTHER" id="PTHR43003:SF6">
    <property type="entry name" value="DNA GLYCOSYLASE"/>
    <property type="match status" value="1"/>
</dbReference>
<dbReference type="InterPro" id="IPR011257">
    <property type="entry name" value="DNA_glycosylase"/>
</dbReference>
<dbReference type="AlphaFoldDB" id="A0A4U2YQ11"/>
<sequence length="307" mass="33712">MDEGSERIWRPAWACPVGTLLRQHRRGAGDPTQRVDGATTWRAARTPLGPVTLRVEPLSAEGVVRAHAWGPGAEWALDQLPALLGAEDDVTRFDPRTPLVAEAWRRSAHWRLGRTGLLHESLLPSILEQKVTGQEAFASFRRLVRRHGDPAPGPGAALGLHVQPCAEVVAQLPSWEWIQLGVDHARSSTAVRGARLAGSLQRIVEREPSRIDAALRSIPGIGVWTSAEVRMRALGDADAVSYGDYHLATQVGWALGHTVFTDRDLADYLAPWAPHRGRVAHLLRGIGMSRPRRGPKLAPRTHLPVRR</sequence>
<protein>
    <submittedName>
        <fullName evidence="3">DNA-3-methyladenine glycosylase 2 family protein</fullName>
    </submittedName>
</protein>
<dbReference type="GO" id="GO:0032131">
    <property type="term" value="F:alkylated DNA binding"/>
    <property type="evidence" value="ECO:0007669"/>
    <property type="project" value="TreeGrafter"/>
</dbReference>
<accession>A0A4U2YQ11</accession>
<dbReference type="GO" id="GO:0043916">
    <property type="term" value="F:DNA-7-methylguanine glycosylase activity"/>
    <property type="evidence" value="ECO:0007669"/>
    <property type="project" value="TreeGrafter"/>
</dbReference>
<organism evidence="3 4">
    <name type="scientific">Nocardioides jishulii</name>
    <dbReference type="NCBI Taxonomy" id="2575440"/>
    <lineage>
        <taxon>Bacteria</taxon>
        <taxon>Bacillati</taxon>
        <taxon>Actinomycetota</taxon>
        <taxon>Actinomycetes</taxon>
        <taxon>Propionibacteriales</taxon>
        <taxon>Nocardioidaceae</taxon>
        <taxon>Nocardioides</taxon>
    </lineage>
</organism>
<evidence type="ECO:0000313" key="4">
    <source>
        <dbReference type="Proteomes" id="UP000307808"/>
    </source>
</evidence>
<dbReference type="OrthoDB" id="5501430at2"/>
<dbReference type="SUPFAM" id="SSF48150">
    <property type="entry name" value="DNA-glycosylase"/>
    <property type="match status" value="1"/>
</dbReference>
<dbReference type="GO" id="GO:0006307">
    <property type="term" value="P:DNA alkylation repair"/>
    <property type="evidence" value="ECO:0007669"/>
    <property type="project" value="TreeGrafter"/>
</dbReference>
<evidence type="ECO:0000313" key="3">
    <source>
        <dbReference type="EMBL" id="TKI62765.1"/>
    </source>
</evidence>
<evidence type="ECO:0000256" key="1">
    <source>
        <dbReference type="ARBA" id="ARBA00022763"/>
    </source>
</evidence>
<keyword evidence="2" id="KW-0234">DNA repair</keyword>
<reference evidence="3 4" key="1">
    <citation type="submission" date="2019-04" db="EMBL/GenBank/DDBJ databases">
        <authorList>
            <person name="Dong K."/>
        </authorList>
    </citation>
    <scope>NUCLEOTIDE SEQUENCE [LARGE SCALE GENOMIC DNA]</scope>
    <source>
        <strain evidence="4">dk3543</strain>
    </source>
</reference>
<keyword evidence="4" id="KW-1185">Reference proteome</keyword>
<dbReference type="EMBL" id="SZPY01000002">
    <property type="protein sequence ID" value="TKI62765.1"/>
    <property type="molecule type" value="Genomic_DNA"/>
</dbReference>
<dbReference type="GO" id="GO:0032993">
    <property type="term" value="C:protein-DNA complex"/>
    <property type="evidence" value="ECO:0007669"/>
    <property type="project" value="TreeGrafter"/>
</dbReference>
<comment type="caution">
    <text evidence="3">The sequence shown here is derived from an EMBL/GenBank/DDBJ whole genome shotgun (WGS) entry which is preliminary data.</text>
</comment>
<dbReference type="Gene3D" id="1.10.340.30">
    <property type="entry name" value="Hypothetical protein, domain 2"/>
    <property type="match status" value="1"/>
</dbReference>
<dbReference type="GO" id="GO:0005737">
    <property type="term" value="C:cytoplasm"/>
    <property type="evidence" value="ECO:0007669"/>
    <property type="project" value="TreeGrafter"/>
</dbReference>